<dbReference type="Ensembl" id="ENSPNAT00000030607.2">
    <property type="protein sequence ID" value="ENSPNAP00000020165.2"/>
    <property type="gene ID" value="ENSPNAG00000004148.2"/>
</dbReference>
<organism evidence="9 10">
    <name type="scientific">Pygocentrus nattereri</name>
    <name type="common">Red-bellied piranha</name>
    <dbReference type="NCBI Taxonomy" id="42514"/>
    <lineage>
        <taxon>Eukaryota</taxon>
        <taxon>Metazoa</taxon>
        <taxon>Chordata</taxon>
        <taxon>Craniata</taxon>
        <taxon>Vertebrata</taxon>
        <taxon>Euteleostomi</taxon>
        <taxon>Actinopterygii</taxon>
        <taxon>Neopterygii</taxon>
        <taxon>Teleostei</taxon>
        <taxon>Ostariophysi</taxon>
        <taxon>Characiformes</taxon>
        <taxon>Characoidei</taxon>
        <taxon>Pygocentrus</taxon>
    </lineage>
</organism>
<name>A0A3B4D9I7_PYGNA</name>
<dbReference type="InterPro" id="IPR010510">
    <property type="entry name" value="FGF1-bd"/>
</dbReference>
<feature type="compositionally biased region" description="Basic and acidic residues" evidence="7">
    <location>
        <begin position="169"/>
        <end position="202"/>
    </location>
</feature>
<comment type="subcellular location">
    <subcellularLocation>
        <location evidence="1">Secreted</location>
    </subcellularLocation>
</comment>
<dbReference type="PANTHER" id="PTHR15258:SF1">
    <property type="entry name" value="FIBROBLAST GROWTH FACTOR-BINDING PROTEIN 2"/>
    <property type="match status" value="1"/>
</dbReference>
<reference evidence="9 10" key="1">
    <citation type="submission" date="2020-10" db="EMBL/GenBank/DDBJ databases">
        <title>Pygocentrus nattereri (red-bellied piranha) genome, fPygNat1, primary haplotype.</title>
        <authorList>
            <person name="Myers G."/>
            <person name="Meyer A."/>
            <person name="Karagic N."/>
            <person name="Pippel M."/>
            <person name="Winkler S."/>
            <person name="Tracey A."/>
            <person name="Wood J."/>
            <person name="Formenti G."/>
            <person name="Howe K."/>
            <person name="Fedrigo O."/>
            <person name="Jarvis E.D."/>
        </authorList>
    </citation>
    <scope>NUCLEOTIDE SEQUENCE [LARGE SCALE GENOMIC DNA]</scope>
</reference>
<evidence type="ECO:0000256" key="8">
    <source>
        <dbReference type="SAM" id="SignalP"/>
    </source>
</evidence>
<keyword evidence="6" id="KW-0340">Growth factor binding</keyword>
<sequence>VCTLYVKPYVLLSIGFTSSNSSAFNMHSLASALLLSCCIWASLAQSHDGEEQRRSVWEDPIQFSTKAKDQCSMMVTGQGELTKLRISCQSRDRSYWCEYQGKPYICHPYNNNPRHFFTQIMWDLRKLRNACQGKSTFKPFMCKKASDEAQMVFATSSSSYDAPVQPNWTRRDTTETPTTREEIRPRQARPDYPKSDQVRPEQVRSTTTAPPPTIPAALSTAKRMAQQHCWPSLHGVCAFVIGWFTY</sequence>
<keyword evidence="3" id="KW-0964">Secreted</keyword>
<evidence type="ECO:0000313" key="10">
    <source>
        <dbReference type="Proteomes" id="UP001501920"/>
    </source>
</evidence>
<feature type="signal peptide" evidence="8">
    <location>
        <begin position="1"/>
        <end position="44"/>
    </location>
</feature>
<dbReference type="GO" id="GO:0007267">
    <property type="term" value="P:cell-cell signaling"/>
    <property type="evidence" value="ECO:0007669"/>
    <property type="project" value="TreeGrafter"/>
</dbReference>
<accession>A0A3B4D9I7</accession>
<evidence type="ECO:0000256" key="1">
    <source>
        <dbReference type="ARBA" id="ARBA00004613"/>
    </source>
</evidence>
<evidence type="ECO:0000313" key="9">
    <source>
        <dbReference type="Ensembl" id="ENSPNAP00000020165.2"/>
    </source>
</evidence>
<dbReference type="Pfam" id="PF06473">
    <property type="entry name" value="FGF-BP1"/>
    <property type="match status" value="1"/>
</dbReference>
<dbReference type="GeneTree" id="ENSGT00940000181938"/>
<keyword evidence="5" id="KW-1015">Disulfide bond</keyword>
<reference evidence="9" key="3">
    <citation type="submission" date="2025-09" db="UniProtKB">
        <authorList>
            <consortium name="Ensembl"/>
        </authorList>
    </citation>
    <scope>IDENTIFICATION</scope>
</reference>
<evidence type="ECO:0000256" key="2">
    <source>
        <dbReference type="ARBA" id="ARBA00008326"/>
    </source>
</evidence>
<evidence type="ECO:0000256" key="4">
    <source>
        <dbReference type="ARBA" id="ARBA00022729"/>
    </source>
</evidence>
<dbReference type="GO" id="GO:0019838">
    <property type="term" value="F:growth factor binding"/>
    <property type="evidence" value="ECO:0007669"/>
    <property type="project" value="UniProtKB-KW"/>
</dbReference>
<feature type="region of interest" description="Disordered" evidence="7">
    <location>
        <begin position="161"/>
        <end position="213"/>
    </location>
</feature>
<keyword evidence="10" id="KW-1185">Reference proteome</keyword>
<evidence type="ECO:0000256" key="7">
    <source>
        <dbReference type="SAM" id="MobiDB-lite"/>
    </source>
</evidence>
<proteinExistence type="inferred from homology"/>
<evidence type="ECO:0000256" key="5">
    <source>
        <dbReference type="ARBA" id="ARBA00023157"/>
    </source>
</evidence>
<reference evidence="9" key="2">
    <citation type="submission" date="2025-08" db="UniProtKB">
        <authorList>
            <consortium name="Ensembl"/>
        </authorList>
    </citation>
    <scope>IDENTIFICATION</scope>
</reference>
<dbReference type="Proteomes" id="UP001501920">
    <property type="component" value="Chromosome 8"/>
</dbReference>
<evidence type="ECO:0000256" key="6">
    <source>
        <dbReference type="ARBA" id="ARBA00023183"/>
    </source>
</evidence>
<evidence type="ECO:0000256" key="3">
    <source>
        <dbReference type="ARBA" id="ARBA00022525"/>
    </source>
</evidence>
<protein>
    <recommendedName>
        <fullName evidence="11">Fibroblast growth factor binding protein 2a</fullName>
    </recommendedName>
</protein>
<evidence type="ECO:0008006" key="11">
    <source>
        <dbReference type="Google" id="ProtNLM"/>
    </source>
</evidence>
<keyword evidence="4 8" id="KW-0732">Signal</keyword>
<comment type="similarity">
    <text evidence="2">Belongs to the fibroblast growth factor-binding protein family.</text>
</comment>
<dbReference type="PANTHER" id="PTHR15258">
    <property type="entry name" value="FGF BINDING PROTEIN-RELATED"/>
    <property type="match status" value="1"/>
</dbReference>
<feature type="chain" id="PRO_5043971839" description="Fibroblast growth factor binding protein 2a" evidence="8">
    <location>
        <begin position="45"/>
        <end position="246"/>
    </location>
</feature>
<dbReference type="GO" id="GO:0005576">
    <property type="term" value="C:extracellular region"/>
    <property type="evidence" value="ECO:0007669"/>
    <property type="project" value="UniProtKB-SubCell"/>
</dbReference>
<dbReference type="AlphaFoldDB" id="A0A3B4D9I7"/>
<dbReference type="OMA" id="MCRKATD"/>